<dbReference type="EMBL" id="CP060717">
    <property type="protein sequence ID" value="QNN64241.1"/>
    <property type="molecule type" value="Genomic_DNA"/>
</dbReference>
<organism evidence="1 2">
    <name type="scientific">Sphingomonas rhizophila</name>
    <dbReference type="NCBI Taxonomy" id="2071607"/>
    <lineage>
        <taxon>Bacteria</taxon>
        <taxon>Pseudomonadati</taxon>
        <taxon>Pseudomonadota</taxon>
        <taxon>Alphaproteobacteria</taxon>
        <taxon>Sphingomonadales</taxon>
        <taxon>Sphingomonadaceae</taxon>
        <taxon>Sphingomonas</taxon>
    </lineage>
</organism>
<accession>A0A7G9S8R6</accession>
<dbReference type="AlphaFoldDB" id="A0A7G9S8R6"/>
<protein>
    <submittedName>
        <fullName evidence="1">Uncharacterized protein</fullName>
    </submittedName>
</protein>
<sequence length="53" mass="5849">MTRDEIVSKIRGRVAQCRALARSTMDPATKKVLNEMADEGEADIERLLAGPSF</sequence>
<evidence type="ECO:0000313" key="1">
    <source>
        <dbReference type="EMBL" id="QNN64241.1"/>
    </source>
</evidence>
<keyword evidence="2" id="KW-1185">Reference proteome</keyword>
<evidence type="ECO:0000313" key="2">
    <source>
        <dbReference type="Proteomes" id="UP000515955"/>
    </source>
</evidence>
<dbReference type="Proteomes" id="UP000515955">
    <property type="component" value="Chromosome"/>
</dbReference>
<gene>
    <name evidence="1" type="ORF">H9L12_07655</name>
</gene>
<dbReference type="RefSeq" id="WP_187541241.1">
    <property type="nucleotide sequence ID" value="NZ_CP060717.1"/>
</dbReference>
<proteinExistence type="predicted"/>
<name>A0A7G9S8R6_9SPHN</name>
<reference evidence="1 2" key="1">
    <citation type="submission" date="2020-08" db="EMBL/GenBank/DDBJ databases">
        <title>Genome sequence of Sphingomonas rhizophila KACC 19189T.</title>
        <authorList>
            <person name="Hyun D.-W."/>
            <person name="Bae J.-W."/>
        </authorList>
    </citation>
    <scope>NUCLEOTIDE SEQUENCE [LARGE SCALE GENOMIC DNA]</scope>
    <source>
        <strain evidence="1 2">KACC 19189</strain>
    </source>
</reference>
<dbReference type="KEGG" id="srhi:H9L12_07655"/>